<dbReference type="GO" id="GO:0002143">
    <property type="term" value="P:tRNA wobble position uridine thiolation"/>
    <property type="evidence" value="ECO:0007669"/>
    <property type="project" value="TreeGrafter"/>
</dbReference>
<dbReference type="GO" id="GO:0097163">
    <property type="term" value="F:sulfur carrier activity"/>
    <property type="evidence" value="ECO:0007669"/>
    <property type="project" value="TreeGrafter"/>
</dbReference>
<evidence type="ECO:0000256" key="2">
    <source>
        <dbReference type="ARBA" id="ARBA00022490"/>
    </source>
</evidence>
<keyword evidence="2" id="KW-0963">Cytoplasm</keyword>
<dbReference type="Proteomes" id="UP000294887">
    <property type="component" value="Unassembled WGS sequence"/>
</dbReference>
<reference evidence="4 5" key="1">
    <citation type="submission" date="2019-03" db="EMBL/GenBank/DDBJ databases">
        <title>Genomic Encyclopedia of Type Strains, Phase IV (KMG-IV): sequencing the most valuable type-strain genomes for metagenomic binning, comparative biology and taxonomic classification.</title>
        <authorList>
            <person name="Goeker M."/>
        </authorList>
    </citation>
    <scope>NUCLEOTIDE SEQUENCE [LARGE SCALE GENOMIC DNA]</scope>
    <source>
        <strain evidence="4 5">DSM 24830</strain>
    </source>
</reference>
<comment type="subcellular location">
    <subcellularLocation>
        <location evidence="1">Cytoplasm</location>
    </subcellularLocation>
</comment>
<evidence type="ECO:0000256" key="3">
    <source>
        <dbReference type="PIRNR" id="PIRNR006223"/>
    </source>
</evidence>
<dbReference type="PANTHER" id="PTHR37010:SF1">
    <property type="entry name" value="SULFURTRANSFERASE TUSE"/>
    <property type="match status" value="1"/>
</dbReference>
<dbReference type="Gene3D" id="1.10.10.370">
    <property type="entry name" value="DsrC-like protein, C-terminal domain"/>
    <property type="match status" value="1"/>
</dbReference>
<comment type="caution">
    <text evidence="4">The sequence shown here is derived from an EMBL/GenBank/DDBJ whole genome shotgun (WGS) entry which is preliminary data.</text>
</comment>
<dbReference type="PIRSF" id="PIRSF006223">
    <property type="entry name" value="DsrC_TusE"/>
    <property type="match status" value="1"/>
</dbReference>
<dbReference type="EC" id="2.8.1.-" evidence="3"/>
<organism evidence="4 5">
    <name type="scientific">Cocleimonas flava</name>
    <dbReference type="NCBI Taxonomy" id="634765"/>
    <lineage>
        <taxon>Bacteria</taxon>
        <taxon>Pseudomonadati</taxon>
        <taxon>Pseudomonadota</taxon>
        <taxon>Gammaproteobacteria</taxon>
        <taxon>Thiotrichales</taxon>
        <taxon>Thiotrichaceae</taxon>
        <taxon>Cocleimonas</taxon>
    </lineage>
</organism>
<dbReference type="OrthoDB" id="9786347at2"/>
<gene>
    <name evidence="4" type="ORF">EV695_2927</name>
</gene>
<dbReference type="NCBIfam" id="TIGR03342">
    <property type="entry name" value="dsrC_tusE_dsvC"/>
    <property type="match status" value="1"/>
</dbReference>
<dbReference type="AlphaFoldDB" id="A0A4R1EY71"/>
<dbReference type="GO" id="GO:0005737">
    <property type="term" value="C:cytoplasm"/>
    <property type="evidence" value="ECO:0007669"/>
    <property type="project" value="UniProtKB-SubCell"/>
</dbReference>
<evidence type="ECO:0000313" key="4">
    <source>
        <dbReference type="EMBL" id="TCJ84964.1"/>
    </source>
</evidence>
<comment type="function">
    <text evidence="3">Part of a sulfur-relay system.</text>
</comment>
<sequence length="112" mass="12172">MALEVNGNSIATTEAGYLVDLNDWNEDVCKALADAEGIELTDKHMDVVAFLRDEYINNGGNQPMERAITKHMSGVWGEKLKGKDLYNLFPGAPSKQGLKVSGLPATTRKGGY</sequence>
<name>A0A4R1EY71_9GAMM</name>
<evidence type="ECO:0000313" key="5">
    <source>
        <dbReference type="Proteomes" id="UP000294887"/>
    </source>
</evidence>
<dbReference type="SUPFAM" id="SSF69721">
    <property type="entry name" value="DsrC, the gamma subunit of dissimilatory sulfite reductase"/>
    <property type="match status" value="1"/>
</dbReference>
<keyword evidence="3" id="KW-0808">Transferase</keyword>
<keyword evidence="5" id="KW-1185">Reference proteome</keyword>
<comment type="similarity">
    <text evidence="3">Belongs to the dsrC/tusE family.</text>
</comment>
<accession>A0A4R1EY71</accession>
<proteinExistence type="inferred from homology"/>
<dbReference type="InterPro" id="IPR025526">
    <property type="entry name" value="DsrC-like_dom_sf"/>
</dbReference>
<protein>
    <recommendedName>
        <fullName evidence="3">Sulfurtransferase</fullName>
        <ecNumber evidence="3">2.8.1.-</ecNumber>
    </recommendedName>
</protein>
<dbReference type="InterPro" id="IPR042072">
    <property type="entry name" value="DsrC-like_C"/>
</dbReference>
<dbReference type="RefSeq" id="WP_131906685.1">
    <property type="nucleotide sequence ID" value="NZ_BAAAFU010000006.1"/>
</dbReference>
<dbReference type="GO" id="GO:0016740">
    <property type="term" value="F:transferase activity"/>
    <property type="evidence" value="ECO:0007669"/>
    <property type="project" value="UniProtKB-KW"/>
</dbReference>
<dbReference type="InterPro" id="IPR043163">
    <property type="entry name" value="DsrC-like_N"/>
</dbReference>
<evidence type="ECO:0000256" key="1">
    <source>
        <dbReference type="ARBA" id="ARBA00004496"/>
    </source>
</evidence>
<dbReference type="PANTHER" id="PTHR37010">
    <property type="entry name" value="SULFURTRANSFERASE TUSE"/>
    <property type="match status" value="1"/>
</dbReference>
<dbReference type="InterPro" id="IPR007453">
    <property type="entry name" value="DsrC/TusE"/>
</dbReference>
<dbReference type="EMBL" id="SMFQ01000004">
    <property type="protein sequence ID" value="TCJ84964.1"/>
    <property type="molecule type" value="Genomic_DNA"/>
</dbReference>
<dbReference type="Gene3D" id="3.30.1420.10">
    <property type="match status" value="1"/>
</dbReference>
<dbReference type="Pfam" id="PF04358">
    <property type="entry name" value="DsrC"/>
    <property type="match status" value="1"/>
</dbReference>